<evidence type="ECO:0000313" key="1">
    <source>
        <dbReference type="EMBL" id="MET1256969.1"/>
    </source>
</evidence>
<proteinExistence type="predicted"/>
<keyword evidence="2" id="KW-1185">Reference proteome</keyword>
<accession>A0ABV2BYI8</accession>
<comment type="caution">
    <text evidence="1">The sequence shown here is derived from an EMBL/GenBank/DDBJ whole genome shotgun (WGS) entry which is preliminary data.</text>
</comment>
<protein>
    <submittedName>
        <fullName evidence="1">Uncharacterized protein</fullName>
    </submittedName>
</protein>
<dbReference type="EMBL" id="JBEVCJ010000031">
    <property type="protein sequence ID" value="MET1256969.1"/>
    <property type="molecule type" value="Genomic_DNA"/>
</dbReference>
<sequence>MNLNFDKIENSELLNNSNKETINQICHIFKSKNVSKITINKSIFGQQRLSIQIVFTKPILIDNSLSLEFEVLSELSSLKLNRIRFNENNIELNI</sequence>
<evidence type="ECO:0000313" key="2">
    <source>
        <dbReference type="Proteomes" id="UP001548189"/>
    </source>
</evidence>
<gene>
    <name evidence="1" type="ORF">ABVT43_17635</name>
</gene>
<name>A0ABV2BYI8_9GAMM</name>
<organism evidence="1 2">
    <name type="scientific">Aliikangiella maris</name>
    <dbReference type="NCBI Taxonomy" id="3162458"/>
    <lineage>
        <taxon>Bacteria</taxon>
        <taxon>Pseudomonadati</taxon>
        <taxon>Pseudomonadota</taxon>
        <taxon>Gammaproteobacteria</taxon>
        <taxon>Oceanospirillales</taxon>
        <taxon>Pleioneaceae</taxon>
        <taxon>Aliikangiella</taxon>
    </lineage>
</organism>
<dbReference type="Proteomes" id="UP001548189">
    <property type="component" value="Unassembled WGS sequence"/>
</dbReference>
<reference evidence="1 2" key="1">
    <citation type="submission" date="2024-06" db="EMBL/GenBank/DDBJ databases">
        <authorList>
            <person name="Li F."/>
        </authorList>
    </citation>
    <scope>NUCLEOTIDE SEQUENCE [LARGE SCALE GENOMIC DNA]</scope>
    <source>
        <strain evidence="1 2">GXAS 311</strain>
    </source>
</reference>